<dbReference type="EMBL" id="DXAN01000019">
    <property type="protein sequence ID" value="HJA08649.1"/>
    <property type="molecule type" value="Genomic_DNA"/>
</dbReference>
<dbReference type="PANTHER" id="PTHR30435">
    <property type="entry name" value="FLAGELLAR PROTEIN"/>
    <property type="match status" value="1"/>
</dbReference>
<dbReference type="NCBIfam" id="NF009264">
    <property type="entry name" value="PRK12621.1"/>
    <property type="match status" value="1"/>
</dbReference>
<comment type="function">
    <text evidence="5 6">Structural component of flagellum, the bacterial motility apparatus. Part of the rod structure of flagellar basal body.</text>
</comment>
<accession>A0A9D2HDR2</accession>
<comment type="subunit">
    <text evidence="6">The basal body constitutes a major portion of the flagellar organelle and consists of a number of rings mounted on a central rod.</text>
</comment>
<evidence type="ECO:0000313" key="8">
    <source>
        <dbReference type="EMBL" id="HJA08649.1"/>
    </source>
</evidence>
<dbReference type="GO" id="GO:0071978">
    <property type="term" value="P:bacterial-type flagellum-dependent swarming motility"/>
    <property type="evidence" value="ECO:0007669"/>
    <property type="project" value="TreeGrafter"/>
</dbReference>
<dbReference type="Pfam" id="PF00460">
    <property type="entry name" value="Flg_bb_rod"/>
    <property type="match status" value="1"/>
</dbReference>
<keyword evidence="8" id="KW-0966">Cell projection</keyword>
<sequence length="136" mass="15255">MKSIVEPHVRLIGTVMDMQLQRQNVIMGNIANVNTPKYKPRELEFEAELQSALNLDAKGKVARTAEGHMPAAFDPDGFGPEWSKQFTPRVVHGEDRVNLDKEMVKMAKNNLQYTALAQITKSSFEGIRNIITEGSK</sequence>
<evidence type="ECO:0000256" key="4">
    <source>
        <dbReference type="ARBA" id="ARBA00023143"/>
    </source>
</evidence>
<keyword evidence="8" id="KW-0969">Cilium</keyword>
<dbReference type="GO" id="GO:0030694">
    <property type="term" value="C:bacterial-type flagellum basal body, rod"/>
    <property type="evidence" value="ECO:0007669"/>
    <property type="project" value="InterPro"/>
</dbReference>
<comment type="similarity">
    <text evidence="2 6">Belongs to the flagella basal body rod proteins family.</text>
</comment>
<protein>
    <recommendedName>
        <fullName evidence="3 6">Flagellar basal body rod protein FlgB</fullName>
    </recommendedName>
</protein>
<evidence type="ECO:0000256" key="5">
    <source>
        <dbReference type="ARBA" id="ARBA00024934"/>
    </source>
</evidence>
<name>A0A9D2HDR2_9BACT</name>
<proteinExistence type="inferred from homology"/>
<evidence type="ECO:0000256" key="2">
    <source>
        <dbReference type="ARBA" id="ARBA00009677"/>
    </source>
</evidence>
<keyword evidence="4 6" id="KW-0975">Bacterial flagellum</keyword>
<dbReference type="InterPro" id="IPR006300">
    <property type="entry name" value="FlgB"/>
</dbReference>
<evidence type="ECO:0000313" key="9">
    <source>
        <dbReference type="Proteomes" id="UP000824225"/>
    </source>
</evidence>
<reference evidence="8" key="1">
    <citation type="journal article" date="2021" name="PeerJ">
        <title>Extensive microbial diversity within the chicken gut microbiome revealed by metagenomics and culture.</title>
        <authorList>
            <person name="Gilroy R."/>
            <person name="Ravi A."/>
            <person name="Getino M."/>
            <person name="Pursley I."/>
            <person name="Horton D.L."/>
            <person name="Alikhan N.F."/>
            <person name="Baker D."/>
            <person name="Gharbi K."/>
            <person name="Hall N."/>
            <person name="Watson M."/>
            <person name="Adriaenssens E.M."/>
            <person name="Foster-Nyarko E."/>
            <person name="Jarju S."/>
            <person name="Secka A."/>
            <person name="Antonio M."/>
            <person name="Oren A."/>
            <person name="Chaudhuri R.R."/>
            <person name="La Ragione R."/>
            <person name="Hildebrand F."/>
            <person name="Pallen M.J."/>
        </authorList>
    </citation>
    <scope>NUCLEOTIDE SEQUENCE</scope>
    <source>
        <strain evidence="8">CHK186-16707</strain>
    </source>
</reference>
<dbReference type="Proteomes" id="UP000824225">
    <property type="component" value="Unassembled WGS sequence"/>
</dbReference>
<dbReference type="PIRSF" id="PIRSF002889">
    <property type="entry name" value="Rod_FlgB"/>
    <property type="match status" value="1"/>
</dbReference>
<evidence type="ECO:0000256" key="6">
    <source>
        <dbReference type="PIRNR" id="PIRNR002889"/>
    </source>
</evidence>
<evidence type="ECO:0000259" key="7">
    <source>
        <dbReference type="Pfam" id="PF00460"/>
    </source>
</evidence>
<dbReference type="AlphaFoldDB" id="A0A9D2HDR2"/>
<evidence type="ECO:0000256" key="1">
    <source>
        <dbReference type="ARBA" id="ARBA00004117"/>
    </source>
</evidence>
<comment type="subcellular location">
    <subcellularLocation>
        <location evidence="1 6">Bacterial flagellum basal body</location>
    </subcellularLocation>
</comment>
<dbReference type="InterPro" id="IPR001444">
    <property type="entry name" value="Flag_bb_rod_N"/>
</dbReference>
<reference evidence="8" key="2">
    <citation type="submission" date="2021-04" db="EMBL/GenBank/DDBJ databases">
        <authorList>
            <person name="Gilroy R."/>
        </authorList>
    </citation>
    <scope>NUCLEOTIDE SEQUENCE</scope>
    <source>
        <strain evidence="8">CHK186-16707</strain>
    </source>
</reference>
<feature type="domain" description="Flagellar basal body rod protein N-terminal" evidence="7">
    <location>
        <begin position="19"/>
        <end position="39"/>
    </location>
</feature>
<organism evidence="8 9">
    <name type="scientific">Candidatus Mailhella merdigallinarum</name>
    <dbReference type="NCBI Taxonomy" id="2838658"/>
    <lineage>
        <taxon>Bacteria</taxon>
        <taxon>Pseudomonadati</taxon>
        <taxon>Thermodesulfobacteriota</taxon>
        <taxon>Desulfovibrionia</taxon>
        <taxon>Desulfovibrionales</taxon>
        <taxon>Desulfovibrionaceae</taxon>
        <taxon>Mailhella</taxon>
    </lineage>
</organism>
<evidence type="ECO:0000256" key="3">
    <source>
        <dbReference type="ARBA" id="ARBA00014376"/>
    </source>
</evidence>
<dbReference type="PANTHER" id="PTHR30435:SF12">
    <property type="entry name" value="FLAGELLAR BASAL BODY ROD PROTEIN FLGB"/>
    <property type="match status" value="1"/>
</dbReference>
<comment type="caution">
    <text evidence="8">The sequence shown here is derived from an EMBL/GenBank/DDBJ whole genome shotgun (WGS) entry which is preliminary data.</text>
</comment>
<gene>
    <name evidence="8" type="primary">flgB</name>
    <name evidence="8" type="ORF">H9962_05610</name>
</gene>
<keyword evidence="8" id="KW-0282">Flagellum</keyword>
<dbReference type="NCBIfam" id="TIGR01396">
    <property type="entry name" value="FlgB"/>
    <property type="match status" value="1"/>
</dbReference>